<dbReference type="GO" id="GO:0005885">
    <property type="term" value="C:Arp2/3 protein complex"/>
    <property type="evidence" value="ECO:0007669"/>
    <property type="project" value="UniProtKB-UniRule"/>
</dbReference>
<evidence type="ECO:0000313" key="10">
    <source>
        <dbReference type="EMBL" id="RYN76168.1"/>
    </source>
</evidence>
<evidence type="ECO:0000313" key="9">
    <source>
        <dbReference type="EMBL" id="OAG21261.1"/>
    </source>
</evidence>
<dbReference type="PROSITE" id="PS50294">
    <property type="entry name" value="WD_REPEATS_REGION"/>
    <property type="match status" value="1"/>
</dbReference>
<dbReference type="GO" id="GO:0051015">
    <property type="term" value="F:actin filament binding"/>
    <property type="evidence" value="ECO:0007669"/>
    <property type="project" value="EnsemblFungi"/>
</dbReference>
<feature type="repeat" description="WD" evidence="8">
    <location>
        <begin position="50"/>
        <end position="82"/>
    </location>
</feature>
<evidence type="ECO:0000256" key="7">
    <source>
        <dbReference type="PIRNR" id="PIRNR038093"/>
    </source>
</evidence>
<dbReference type="GeneID" id="29119966"/>
<dbReference type="VEuPathDB" id="FungiDB:CC77DRAFT_934234"/>
<evidence type="ECO:0000256" key="1">
    <source>
        <dbReference type="ARBA" id="ARBA00006260"/>
    </source>
</evidence>
<reference evidence="9 11" key="1">
    <citation type="submission" date="2016-05" db="EMBL/GenBank/DDBJ databases">
        <title>Comparative analysis of secretome profiles of manganese(II)-oxidizing ascomycete fungi.</title>
        <authorList>
            <consortium name="DOE Joint Genome Institute"/>
            <person name="Zeiner C.A."/>
            <person name="Purvine S.O."/>
            <person name="Zink E.M."/>
            <person name="Wu S."/>
            <person name="Pasa-Tolic L."/>
            <person name="Chaput D.L."/>
            <person name="Haridas S."/>
            <person name="Grigoriev I.V."/>
            <person name="Santelli C.M."/>
            <person name="Hansel C.M."/>
        </authorList>
    </citation>
    <scope>NUCLEOTIDE SEQUENCE [LARGE SCALE GENOMIC DNA]</scope>
    <source>
        <strain evidence="9 11">SRC1lrK2f</strain>
    </source>
</reference>
<dbReference type="RefSeq" id="XP_018386682.1">
    <property type="nucleotide sequence ID" value="XM_018534372.1"/>
</dbReference>
<gene>
    <name evidence="10" type="ORF">AA0117_g6050</name>
    <name evidence="9" type="ORF">CC77DRAFT_934234</name>
</gene>
<reference evidence="12" key="2">
    <citation type="journal article" date="2019" name="bioRxiv">
        <title>Genomics, evolutionary history and diagnostics of the Alternaria alternata species group including apple and Asian pear pathotypes.</title>
        <authorList>
            <person name="Armitage A.D."/>
            <person name="Cockerton H.M."/>
            <person name="Sreenivasaprasad S."/>
            <person name="Woodhall J.W."/>
            <person name="Lane C.R."/>
            <person name="Harrison R.J."/>
            <person name="Clarkson J.P."/>
        </authorList>
    </citation>
    <scope>NUCLEOTIDE SEQUENCE [LARGE SCALE GENOMIC DNA]</scope>
    <source>
        <strain evidence="12">FERA 1177</strain>
    </source>
</reference>
<comment type="function">
    <text evidence="7">Functions as component of the Arp2/3 complex which is involved in regulation of actin polymerization and together with an activating nucleation-promoting factor (NPF) mediates the formation of branched actin networks.</text>
</comment>
<dbReference type="GO" id="GO:0043130">
    <property type="term" value="F:ubiquitin binding"/>
    <property type="evidence" value="ECO:0007669"/>
    <property type="project" value="EnsemblFungi"/>
</dbReference>
<reference evidence="10" key="3">
    <citation type="journal article" date="2019" name="J. ISSAAS">
        <title>Genomics, evolutionary history and diagnostics of the Alternaria alternata species group including apple and Asian pear pathotypes.</title>
        <authorList>
            <person name="Armitage A.D."/>
            <person name="Cockerton H.M."/>
            <person name="Sreenivasaprasad S."/>
            <person name="Woodhall J."/>
            <person name="Lane C."/>
            <person name="Harrison R.J."/>
            <person name="Clarkson J.P."/>
        </authorList>
    </citation>
    <scope>NUCLEOTIDE SEQUENCE</scope>
    <source>
        <strain evidence="10">FERA 1177</strain>
    </source>
</reference>
<dbReference type="Proteomes" id="UP000291422">
    <property type="component" value="Unassembled WGS sequence"/>
</dbReference>
<dbReference type="PANTHER" id="PTHR10709">
    <property type="entry name" value="ACTIN-RELATED PROTEIN 2/3 COMPLEX SUBUNIT 1"/>
    <property type="match status" value="1"/>
</dbReference>
<evidence type="ECO:0000256" key="3">
    <source>
        <dbReference type="ARBA" id="ARBA00022574"/>
    </source>
</evidence>
<comment type="similarity">
    <text evidence="1 7">Belongs to the WD repeat ARPC1 family.</text>
</comment>
<dbReference type="SUPFAM" id="SSF50978">
    <property type="entry name" value="WD40 repeat-like"/>
    <property type="match status" value="1"/>
</dbReference>
<dbReference type="InterPro" id="IPR001680">
    <property type="entry name" value="WD40_rpt"/>
</dbReference>
<dbReference type="EMBL" id="PDXD01000013">
    <property type="protein sequence ID" value="RYN76168.1"/>
    <property type="molecule type" value="Genomic_DNA"/>
</dbReference>
<dbReference type="OMA" id="YVWEPSP"/>
<dbReference type="KEGG" id="aalt:CC77DRAFT_934234"/>
<dbReference type="GO" id="GO:0030479">
    <property type="term" value="C:actin cortical patch"/>
    <property type="evidence" value="ECO:0007669"/>
    <property type="project" value="UniProtKB-SubCell"/>
</dbReference>
<evidence type="ECO:0000313" key="11">
    <source>
        <dbReference type="Proteomes" id="UP000077248"/>
    </source>
</evidence>
<sequence length="364" mass="39842">MSGPEVHHLFHHPIADHSFSADRQTLAVARENNVDLFQKTGSGYKLKDELTGHDKTVTGVDIAPNSGKIVTCSQDRNAYVWEPSPQGWKPTLVLLRINRAATCVRWAPSETKFAVGSGARLIPVCYFEEEDNWWVSKHIKKPIRSTITCVSWHPNSVLLAAGSTDGHARVLSSFVKGVDERPEPSAWGERLPFNTVCGEYLNNTAGWVHSVAFSPSGNALAFASHDSTLTVVYPSGPEEAPRAILSVSTQVLPFMSLVWTSEAEIIAAGYNCEAYRLQGDESGWKLAGSLEAKSRPGLSDQREESALNMFRQMDLKGKSGTDDTKLKTVHQNTINTIRSFEESGSGVTKISSTGVDGRVVIWTL</sequence>
<evidence type="ECO:0000256" key="5">
    <source>
        <dbReference type="ARBA" id="ARBA00023203"/>
    </source>
</evidence>
<protein>
    <recommendedName>
        <fullName evidence="7">Actin-related protein 2/3 complex subunit</fullName>
    </recommendedName>
</protein>
<dbReference type="AlphaFoldDB" id="A0A177DQ61"/>
<name>A0A177DQ61_ALTAL</name>
<evidence type="ECO:0000256" key="8">
    <source>
        <dbReference type="PROSITE-ProRule" id="PRU00221"/>
    </source>
</evidence>
<dbReference type="PIRSF" id="PIRSF038093">
    <property type="entry name" value="ARP2/3_su1"/>
    <property type="match status" value="1"/>
</dbReference>
<dbReference type="STRING" id="5599.A0A177DQ61"/>
<keyword evidence="11" id="KW-1185">Reference proteome</keyword>
<dbReference type="Gene3D" id="2.130.10.10">
    <property type="entry name" value="YVTN repeat-like/Quinoprotein amine dehydrogenase"/>
    <property type="match status" value="1"/>
</dbReference>
<dbReference type="PANTHER" id="PTHR10709:SF2">
    <property type="entry name" value="ACTIN-RELATED PROTEIN 2_3 COMPLEX SUBUNIT"/>
    <property type="match status" value="1"/>
</dbReference>
<dbReference type="GO" id="GO:2000601">
    <property type="term" value="P:positive regulation of Arp2/3 complex-mediated actin nucleation"/>
    <property type="evidence" value="ECO:0007669"/>
    <property type="project" value="EnsemblFungi"/>
</dbReference>
<dbReference type="GO" id="GO:0034314">
    <property type="term" value="P:Arp2/3 complex-mediated actin nucleation"/>
    <property type="evidence" value="ECO:0007669"/>
    <property type="project" value="UniProtKB-UniRule"/>
</dbReference>
<keyword evidence="4" id="KW-0677">Repeat</keyword>
<dbReference type="GO" id="GO:0044396">
    <property type="term" value="P:actin cortical patch organization"/>
    <property type="evidence" value="ECO:0007669"/>
    <property type="project" value="EnsemblFungi"/>
</dbReference>
<keyword evidence="2 7" id="KW-0963">Cytoplasm</keyword>
<dbReference type="InterPro" id="IPR036322">
    <property type="entry name" value="WD40_repeat_dom_sf"/>
</dbReference>
<organism evidence="9 11">
    <name type="scientific">Alternaria alternata</name>
    <name type="common">Alternaria rot fungus</name>
    <name type="synonym">Torula alternata</name>
    <dbReference type="NCBI Taxonomy" id="5599"/>
    <lineage>
        <taxon>Eukaryota</taxon>
        <taxon>Fungi</taxon>
        <taxon>Dikarya</taxon>
        <taxon>Ascomycota</taxon>
        <taxon>Pezizomycotina</taxon>
        <taxon>Dothideomycetes</taxon>
        <taxon>Pleosporomycetidae</taxon>
        <taxon>Pleosporales</taxon>
        <taxon>Pleosporineae</taxon>
        <taxon>Pleosporaceae</taxon>
        <taxon>Alternaria</taxon>
        <taxon>Alternaria sect. Alternaria</taxon>
        <taxon>Alternaria alternata complex</taxon>
    </lineage>
</organism>
<comment type="subcellular location">
    <subcellularLocation>
        <location evidence="7">Cytoplasm</location>
        <location evidence="7">Cytoskeleton</location>
        <location evidence="7">Actin patch</location>
    </subcellularLocation>
</comment>
<dbReference type="Pfam" id="PF00400">
    <property type="entry name" value="WD40"/>
    <property type="match status" value="3"/>
</dbReference>
<evidence type="ECO:0000256" key="6">
    <source>
        <dbReference type="ARBA" id="ARBA00023212"/>
    </source>
</evidence>
<evidence type="ECO:0000256" key="2">
    <source>
        <dbReference type="ARBA" id="ARBA00022490"/>
    </source>
</evidence>
<dbReference type="FunFam" id="2.130.10.10:FF:000220">
    <property type="entry name" value="Actin-related protein 2/3 complex subunit"/>
    <property type="match status" value="1"/>
</dbReference>
<dbReference type="PROSITE" id="PS50082">
    <property type="entry name" value="WD_REPEATS_2"/>
    <property type="match status" value="1"/>
</dbReference>
<dbReference type="SMART" id="SM00320">
    <property type="entry name" value="WD40"/>
    <property type="match status" value="5"/>
</dbReference>
<dbReference type="EMBL" id="KV441477">
    <property type="protein sequence ID" value="OAG21261.1"/>
    <property type="molecule type" value="Genomic_DNA"/>
</dbReference>
<keyword evidence="6 7" id="KW-0206">Cytoskeleton</keyword>
<keyword evidence="3 8" id="KW-0853">WD repeat</keyword>
<accession>A0A177DQ61</accession>
<dbReference type="InterPro" id="IPR017383">
    <property type="entry name" value="ARPC1"/>
</dbReference>
<dbReference type="InterPro" id="IPR015943">
    <property type="entry name" value="WD40/YVTN_repeat-like_dom_sf"/>
</dbReference>
<proteinExistence type="inferred from homology"/>
<evidence type="ECO:0000256" key="4">
    <source>
        <dbReference type="ARBA" id="ARBA00022737"/>
    </source>
</evidence>
<evidence type="ECO:0000313" key="12">
    <source>
        <dbReference type="Proteomes" id="UP000291422"/>
    </source>
</evidence>
<dbReference type="Proteomes" id="UP000077248">
    <property type="component" value="Unassembled WGS sequence"/>
</dbReference>
<keyword evidence="5 7" id="KW-0009">Actin-binding</keyword>